<organism evidence="2 3">
    <name type="scientific">Colletotrichum sublineola</name>
    <name type="common">Sorghum anthracnose fungus</name>
    <dbReference type="NCBI Taxonomy" id="1173701"/>
    <lineage>
        <taxon>Eukaryota</taxon>
        <taxon>Fungi</taxon>
        <taxon>Dikarya</taxon>
        <taxon>Ascomycota</taxon>
        <taxon>Pezizomycotina</taxon>
        <taxon>Sordariomycetes</taxon>
        <taxon>Hypocreomycetidae</taxon>
        <taxon>Glomerellales</taxon>
        <taxon>Glomerellaceae</taxon>
        <taxon>Colletotrichum</taxon>
        <taxon>Colletotrichum graminicola species complex</taxon>
    </lineage>
</organism>
<gene>
    <name evidence="2" type="ORF">CSUB01_08855</name>
</gene>
<sequence length="468" mass="50424">MAIRRAQAVDPSIRPGARRQHVPGHLFPYTSTGHDSSLAWRQATCGSGLETRRQEQALHNHSPHEGAAREYSCLPAVNRGRPLETMFVDPSKSFTRIGLRLLRRRALGLLPDLEHGHQLLELGLGHDAPARLLVAPRERAAQPLRQRRVPRAGGDVLQHGNDVHRRAFSRPGAPGHAAREVDQVGQVPLVRDQDDLELGRGEVAGPARRDDGVDLGPGADAEDGDAAVGGELGGRVRAALHLGVDLGPGREEGRVGQELRWGCGRAEGFPGRGYVVRRRPPRGVDQRDGVIEGLFGIRLEGRLHVREGGLPLQGVAEVAVRPHHAEPVAGPSDSVVEVSADEVRQQRAGRHGGRVARCDVQRALGVVALESVVVVDDDAPVRPVDERRGRPGALVQDEDVGWLAGGHLRAAGFIVDVSPFRREVSGDERRVQAEQDKGAFEDRAGGESVGVLVWHDEGRFAGGHAGKN</sequence>
<keyword evidence="3" id="KW-1185">Reference proteome</keyword>
<feature type="region of interest" description="Disordered" evidence="1">
    <location>
        <begin position="1"/>
        <end position="22"/>
    </location>
</feature>
<comment type="caution">
    <text evidence="2">The sequence shown here is derived from an EMBL/GenBank/DDBJ whole genome shotgun (WGS) entry which is preliminary data.</text>
</comment>
<dbReference type="EMBL" id="JMSE01000947">
    <property type="protein sequence ID" value="KDN66317.1"/>
    <property type="molecule type" value="Genomic_DNA"/>
</dbReference>
<evidence type="ECO:0000313" key="2">
    <source>
        <dbReference type="EMBL" id="KDN66317.1"/>
    </source>
</evidence>
<dbReference type="HOGENOM" id="CLU_583959_0_0_1"/>
<evidence type="ECO:0000256" key="1">
    <source>
        <dbReference type="SAM" id="MobiDB-lite"/>
    </source>
</evidence>
<name>A0A066XBL0_COLSU</name>
<dbReference type="Proteomes" id="UP000027238">
    <property type="component" value="Unassembled WGS sequence"/>
</dbReference>
<evidence type="ECO:0000313" key="3">
    <source>
        <dbReference type="Proteomes" id="UP000027238"/>
    </source>
</evidence>
<dbReference type="AlphaFoldDB" id="A0A066XBL0"/>
<reference evidence="3" key="1">
    <citation type="journal article" date="2014" name="Genome Announc.">
        <title>Draft genome sequence of Colletotrichum sublineola, a destructive pathogen of cultivated sorghum.</title>
        <authorList>
            <person name="Baroncelli R."/>
            <person name="Sanz-Martin J.M."/>
            <person name="Rech G.E."/>
            <person name="Sukno S.A."/>
            <person name="Thon M.R."/>
        </authorList>
    </citation>
    <scope>NUCLEOTIDE SEQUENCE [LARGE SCALE GENOMIC DNA]</scope>
    <source>
        <strain evidence="3">TX430BB</strain>
    </source>
</reference>
<accession>A0A066XBL0</accession>
<feature type="region of interest" description="Disordered" evidence="1">
    <location>
        <begin position="193"/>
        <end position="219"/>
    </location>
</feature>
<protein>
    <submittedName>
        <fullName evidence="2">Uncharacterized protein</fullName>
    </submittedName>
</protein>
<proteinExistence type="predicted"/>